<evidence type="ECO:0000256" key="2">
    <source>
        <dbReference type="ARBA" id="ARBA00022649"/>
    </source>
</evidence>
<evidence type="ECO:0000256" key="1">
    <source>
        <dbReference type="ARBA" id="ARBA00006226"/>
    </source>
</evidence>
<keyword evidence="5" id="KW-1185">Reference proteome</keyword>
<protein>
    <recommendedName>
        <fullName evidence="3">Toxin</fullName>
    </recommendedName>
</protein>
<organism evidence="4 5">
    <name type="scientific">Asticcacaulis aquaticus</name>
    <dbReference type="NCBI Taxonomy" id="2984212"/>
    <lineage>
        <taxon>Bacteria</taxon>
        <taxon>Pseudomonadati</taxon>
        <taxon>Pseudomonadota</taxon>
        <taxon>Alphaproteobacteria</taxon>
        <taxon>Caulobacterales</taxon>
        <taxon>Caulobacteraceae</taxon>
        <taxon>Asticcacaulis</taxon>
    </lineage>
</organism>
<evidence type="ECO:0000313" key="4">
    <source>
        <dbReference type="EMBL" id="MDC7682448.1"/>
    </source>
</evidence>
<dbReference type="EMBL" id="JAQQKX010000002">
    <property type="protein sequence ID" value="MDC7682448.1"/>
    <property type="molecule type" value="Genomic_DNA"/>
</dbReference>
<dbReference type="PANTHER" id="PTHR33755:SF9">
    <property type="entry name" value="TOXIN PARE1"/>
    <property type="match status" value="1"/>
</dbReference>
<dbReference type="InterPro" id="IPR035093">
    <property type="entry name" value="RelE/ParE_toxin_dom_sf"/>
</dbReference>
<dbReference type="PIRSF" id="PIRSF029218">
    <property type="entry name" value="ParE"/>
    <property type="match status" value="1"/>
</dbReference>
<gene>
    <name evidence="4" type="ORF">PQU92_04125</name>
</gene>
<dbReference type="Proteomes" id="UP001214854">
    <property type="component" value="Unassembled WGS sequence"/>
</dbReference>
<accession>A0ABT5HR76</accession>
<comment type="caution">
    <text evidence="4">The sequence shown here is derived from an EMBL/GenBank/DDBJ whole genome shotgun (WGS) entry which is preliminary data.</text>
</comment>
<dbReference type="Gene3D" id="3.30.2310.20">
    <property type="entry name" value="RelE-like"/>
    <property type="match status" value="1"/>
</dbReference>
<dbReference type="Pfam" id="PF05016">
    <property type="entry name" value="ParE_toxin"/>
    <property type="match status" value="1"/>
</dbReference>
<dbReference type="PANTHER" id="PTHR33755">
    <property type="entry name" value="TOXIN PARE1-RELATED"/>
    <property type="match status" value="1"/>
</dbReference>
<proteinExistence type="inferred from homology"/>
<dbReference type="InterPro" id="IPR051803">
    <property type="entry name" value="TA_system_RelE-like_toxin"/>
</dbReference>
<name>A0ABT5HR76_9CAUL</name>
<dbReference type="InterPro" id="IPR028344">
    <property type="entry name" value="ParE1/4"/>
</dbReference>
<comment type="similarity">
    <text evidence="1 3">Belongs to the RelE toxin family.</text>
</comment>
<reference evidence="4 5" key="1">
    <citation type="submission" date="2023-01" db="EMBL/GenBank/DDBJ databases">
        <title>Novel species of the genus Asticcacaulis isolated from rivers.</title>
        <authorList>
            <person name="Lu H."/>
        </authorList>
    </citation>
    <scope>NUCLEOTIDE SEQUENCE [LARGE SCALE GENOMIC DNA]</scope>
    <source>
        <strain evidence="4 5">BYS171W</strain>
    </source>
</reference>
<dbReference type="InterPro" id="IPR007712">
    <property type="entry name" value="RelE/ParE_toxin"/>
</dbReference>
<sequence>MPEFSLSAQAGRDLIDISRYTFETFGLPQARIYRQELYETFASIAQHPLMGASCDHIRPGFRRLMHGSHTIYYKGLRGGIRIMRILHQSQDPMKHL</sequence>
<keyword evidence="2" id="KW-1277">Toxin-antitoxin system</keyword>
<evidence type="ECO:0000256" key="3">
    <source>
        <dbReference type="PIRNR" id="PIRNR029218"/>
    </source>
</evidence>
<evidence type="ECO:0000313" key="5">
    <source>
        <dbReference type="Proteomes" id="UP001214854"/>
    </source>
</evidence>
<dbReference type="RefSeq" id="WP_272746936.1">
    <property type="nucleotide sequence ID" value="NZ_JAQQKX010000002.1"/>
</dbReference>